<comment type="catalytic activity">
    <reaction evidence="1 5">
        <text>[protein]-peptidylproline (omega=180) = [protein]-peptidylproline (omega=0)</text>
        <dbReference type="Rhea" id="RHEA:16237"/>
        <dbReference type="Rhea" id="RHEA-COMP:10747"/>
        <dbReference type="Rhea" id="RHEA-COMP:10748"/>
        <dbReference type="ChEBI" id="CHEBI:83833"/>
        <dbReference type="ChEBI" id="CHEBI:83834"/>
        <dbReference type="EC" id="5.2.1.8"/>
    </reaction>
</comment>
<dbReference type="InterPro" id="IPR001179">
    <property type="entry name" value="PPIase_FKBP_dom"/>
</dbReference>
<evidence type="ECO:0000256" key="5">
    <source>
        <dbReference type="PROSITE-ProRule" id="PRU00277"/>
    </source>
</evidence>
<dbReference type="Pfam" id="PF17800">
    <property type="entry name" value="NPL"/>
    <property type="match status" value="1"/>
</dbReference>
<dbReference type="EMBL" id="CAUOFW020002536">
    <property type="protein sequence ID" value="CAK9154516.1"/>
    <property type="molecule type" value="Genomic_DNA"/>
</dbReference>
<name>A0ABC8SBC7_9AQUA</name>
<feature type="region of interest" description="Disordered" evidence="6">
    <location>
        <begin position="105"/>
        <end position="189"/>
    </location>
</feature>
<gene>
    <name evidence="8" type="ORF">ILEXP_LOCUS22840</name>
</gene>
<protein>
    <recommendedName>
        <fullName evidence="2 5">peptidylprolyl isomerase</fullName>
        <ecNumber evidence="2 5">5.2.1.8</ecNumber>
    </recommendedName>
</protein>
<evidence type="ECO:0000256" key="1">
    <source>
        <dbReference type="ARBA" id="ARBA00000971"/>
    </source>
</evidence>
<proteinExistence type="predicted"/>
<evidence type="ECO:0000256" key="2">
    <source>
        <dbReference type="ARBA" id="ARBA00013194"/>
    </source>
</evidence>
<keyword evidence="4 5" id="KW-0413">Isomerase</keyword>
<dbReference type="Pfam" id="PF00254">
    <property type="entry name" value="FKBP_C"/>
    <property type="match status" value="1"/>
</dbReference>
<feature type="compositionally biased region" description="Polar residues" evidence="6">
    <location>
        <begin position="180"/>
        <end position="189"/>
    </location>
</feature>
<reference evidence="8 9" key="1">
    <citation type="submission" date="2024-02" db="EMBL/GenBank/DDBJ databases">
        <authorList>
            <person name="Vignale AGUSTIN F."/>
            <person name="Sosa J E."/>
            <person name="Modenutti C."/>
        </authorList>
    </citation>
    <scope>NUCLEOTIDE SEQUENCE [LARGE SCALE GENOMIC DNA]</scope>
</reference>
<dbReference type="PANTHER" id="PTHR43811">
    <property type="entry name" value="FKBP-TYPE PEPTIDYL-PROLYL CIS-TRANS ISOMERASE FKPA"/>
    <property type="match status" value="1"/>
</dbReference>
<dbReference type="GO" id="GO:0003755">
    <property type="term" value="F:peptidyl-prolyl cis-trans isomerase activity"/>
    <property type="evidence" value="ECO:0007669"/>
    <property type="project" value="UniProtKB-KW"/>
</dbReference>
<keyword evidence="3 5" id="KW-0697">Rotamase</keyword>
<dbReference type="InterPro" id="IPR041232">
    <property type="entry name" value="NPL"/>
</dbReference>
<feature type="compositionally biased region" description="Basic residues" evidence="6">
    <location>
        <begin position="516"/>
        <end position="525"/>
    </location>
</feature>
<organism evidence="8 9">
    <name type="scientific">Ilex paraguariensis</name>
    <name type="common">yerba mate</name>
    <dbReference type="NCBI Taxonomy" id="185542"/>
    <lineage>
        <taxon>Eukaryota</taxon>
        <taxon>Viridiplantae</taxon>
        <taxon>Streptophyta</taxon>
        <taxon>Embryophyta</taxon>
        <taxon>Tracheophyta</taxon>
        <taxon>Spermatophyta</taxon>
        <taxon>Magnoliopsida</taxon>
        <taxon>eudicotyledons</taxon>
        <taxon>Gunneridae</taxon>
        <taxon>Pentapetalae</taxon>
        <taxon>asterids</taxon>
        <taxon>campanulids</taxon>
        <taxon>Aquifoliales</taxon>
        <taxon>Aquifoliaceae</taxon>
        <taxon>Ilex</taxon>
    </lineage>
</organism>
<evidence type="ECO:0000259" key="7">
    <source>
        <dbReference type="PROSITE" id="PS50059"/>
    </source>
</evidence>
<dbReference type="SUPFAM" id="SSF54534">
    <property type="entry name" value="FKBP-like"/>
    <property type="match status" value="1"/>
</dbReference>
<dbReference type="Proteomes" id="UP001642360">
    <property type="component" value="Unassembled WGS sequence"/>
</dbReference>
<dbReference type="EC" id="5.2.1.8" evidence="2 5"/>
<keyword evidence="9" id="KW-1185">Reference proteome</keyword>
<accession>A0ABC8SBC7</accession>
<evidence type="ECO:0000313" key="8">
    <source>
        <dbReference type="EMBL" id="CAK9154516.1"/>
    </source>
</evidence>
<dbReference type="InterPro" id="IPR046357">
    <property type="entry name" value="PPIase_dom_sf"/>
</dbReference>
<feature type="compositionally biased region" description="Basic and acidic residues" evidence="6">
    <location>
        <begin position="488"/>
        <end position="504"/>
    </location>
</feature>
<feature type="compositionally biased region" description="Basic residues" evidence="6">
    <location>
        <begin position="166"/>
        <end position="178"/>
    </location>
</feature>
<feature type="compositionally biased region" description="Acidic residues" evidence="6">
    <location>
        <begin position="129"/>
        <end position="141"/>
    </location>
</feature>
<dbReference type="PROSITE" id="PS50059">
    <property type="entry name" value="FKBP_PPIASE"/>
    <property type="match status" value="1"/>
</dbReference>
<dbReference type="AlphaFoldDB" id="A0ABC8SBC7"/>
<evidence type="ECO:0000313" key="9">
    <source>
        <dbReference type="Proteomes" id="UP001642360"/>
    </source>
</evidence>
<feature type="compositionally biased region" description="Polar residues" evidence="6">
    <location>
        <begin position="411"/>
        <end position="427"/>
    </location>
</feature>
<feature type="region of interest" description="Disordered" evidence="6">
    <location>
        <begin position="231"/>
        <end position="305"/>
    </location>
</feature>
<feature type="compositionally biased region" description="Basic and acidic residues" evidence="6">
    <location>
        <begin position="256"/>
        <end position="272"/>
    </location>
</feature>
<evidence type="ECO:0000256" key="3">
    <source>
        <dbReference type="ARBA" id="ARBA00023110"/>
    </source>
</evidence>
<dbReference type="PANTHER" id="PTHR43811:SF48">
    <property type="entry name" value="PEPTIDYL-PROLYL CIS-TRANS ISOMERASE FKBP43"/>
    <property type="match status" value="1"/>
</dbReference>
<feature type="region of interest" description="Disordered" evidence="6">
    <location>
        <begin position="338"/>
        <end position="530"/>
    </location>
</feature>
<dbReference type="Gene3D" id="3.10.50.40">
    <property type="match status" value="1"/>
</dbReference>
<evidence type="ECO:0000256" key="6">
    <source>
        <dbReference type="SAM" id="MobiDB-lite"/>
    </source>
</evidence>
<dbReference type="FunFam" id="3.10.50.40:FF:000006">
    <property type="entry name" value="Peptidyl-prolyl cis-trans isomerase"/>
    <property type="match status" value="1"/>
</dbReference>
<evidence type="ECO:0000256" key="4">
    <source>
        <dbReference type="ARBA" id="ARBA00023235"/>
    </source>
</evidence>
<feature type="compositionally biased region" description="Basic and acidic residues" evidence="6">
    <location>
        <begin position="294"/>
        <end position="305"/>
    </location>
</feature>
<feature type="compositionally biased region" description="Basic and acidic residues" evidence="6">
    <location>
        <begin position="386"/>
        <end position="410"/>
    </location>
</feature>
<comment type="caution">
    <text evidence="8">The sequence shown here is derived from an EMBL/GenBank/DDBJ whole genome shotgun (WGS) entry which is preliminary data.</text>
</comment>
<dbReference type="Gene3D" id="2.60.120.340">
    <property type="entry name" value="Nucleoplasmin core domain"/>
    <property type="match status" value="1"/>
</dbReference>
<sequence>MAFWGIEVKPGKPVTHSFDSVRGRLRISQATLGIGSSTKKSLIQCNVGNKSPVMLCALLPDKTESCHLDLEFEESDDVVFSVLGPRSVYLTGYYVGNYRRSRLDDDTDSFGEDIANTETEESTRYSDEDKYEDSFIDDDNPEICPPSPVSSGGVDEGMPAKEKSKDRKHSHKRLKKKYQSIESSDDTSLGQQNIAINSGVLTESEDEDKLVLSAFKSKTTGKNTTVEAVEQANTATPQTGDKKTDGVGTRVNPSKGKADDMAINGEPKKDVDLSYNSLLPSDEVNQENGTEPQNQRKEFFKQGKTVEDYVDNQRDALIEGKAQLDEPKANNIIQDLLLGTGKDQKPATDTKVGPGYVTKSKKKRKARTDEVKALETDTGNNSNPLKGERGQQADAKADNKGQDNLVRNDQKPTTNMEFDFSCNSLLSSGEMGSKNSPQSKRRRKERGVDGKSVDCNVANSSKVLEENQSKQGQVKAGMEKGLPVIIEQDQKPTSDKSNDVHSVEFGDMYQSEEKKKTKRKKKKGKTKENEGYMDTEVPFLQKEEENRSVIEDNSVDATSYQVRTLSNGLIIEELETGKPDGKIAAPGRKVKVYYTGKLKENGQIFDSNIDKSPYKFRLGDNEIIEGWNVGLDGMRVGDKRRLTIPPSMGYGSQGGGENIPPNSWLVYDVQLTGVHR</sequence>
<feature type="domain" description="PPIase FKBP-type" evidence="7">
    <location>
        <begin position="587"/>
        <end position="675"/>
    </location>
</feature>